<comment type="caution">
    <text evidence="1">The sequence shown here is derived from an EMBL/GenBank/DDBJ whole genome shotgun (WGS) entry which is preliminary data.</text>
</comment>
<name>A0A4R9J9S4_9LEPT</name>
<organism evidence="1 2">
    <name type="scientific">Leptospira perdikensis</name>
    <dbReference type="NCBI Taxonomy" id="2484948"/>
    <lineage>
        <taxon>Bacteria</taxon>
        <taxon>Pseudomonadati</taxon>
        <taxon>Spirochaetota</taxon>
        <taxon>Spirochaetia</taxon>
        <taxon>Leptospirales</taxon>
        <taxon>Leptospiraceae</taxon>
        <taxon>Leptospira</taxon>
    </lineage>
</organism>
<dbReference type="AlphaFoldDB" id="A0A4R9J9S4"/>
<protein>
    <submittedName>
        <fullName evidence="1">Uncharacterized protein</fullName>
    </submittedName>
</protein>
<evidence type="ECO:0000313" key="2">
    <source>
        <dbReference type="Proteomes" id="UP000298125"/>
    </source>
</evidence>
<evidence type="ECO:0000313" key="1">
    <source>
        <dbReference type="EMBL" id="TGL35623.1"/>
    </source>
</evidence>
<keyword evidence="2" id="KW-1185">Reference proteome</keyword>
<sequence>MRQSAEIDVKINDRLFKGNVRRNSGIPSKMFFFIWEINPLENNKKKIAMLSVRKCGKYYFKTVKDIMVPDEEISLLFKLYRFAEKHMEIL</sequence>
<dbReference type="RefSeq" id="WP_135581207.1">
    <property type="nucleotide sequence ID" value="NZ_RQGA01000018.1"/>
</dbReference>
<proteinExistence type="predicted"/>
<dbReference type="Proteomes" id="UP000298125">
    <property type="component" value="Unassembled WGS sequence"/>
</dbReference>
<reference evidence="1" key="1">
    <citation type="journal article" date="2019" name="PLoS Negl. Trop. Dis.">
        <title>Revisiting the worldwide diversity of Leptospira species in the environment.</title>
        <authorList>
            <person name="Vincent A.T."/>
            <person name="Schiettekatte O."/>
            <person name="Bourhy P."/>
            <person name="Veyrier F.J."/>
            <person name="Picardeau M."/>
        </authorList>
    </citation>
    <scope>NUCLEOTIDE SEQUENCE [LARGE SCALE GENOMIC DNA]</scope>
    <source>
        <strain evidence="1">201702692</strain>
    </source>
</reference>
<accession>A0A4R9J9S4</accession>
<gene>
    <name evidence="1" type="ORF">EHQ49_17760</name>
</gene>
<dbReference type="OrthoDB" id="335573at2"/>
<dbReference type="EMBL" id="RQGA01000018">
    <property type="protein sequence ID" value="TGL35623.1"/>
    <property type="molecule type" value="Genomic_DNA"/>
</dbReference>